<dbReference type="Proteomes" id="UP000053766">
    <property type="component" value="Unassembled WGS sequence"/>
</dbReference>
<sequence>MYIVFLNFYIQLCRIGRCGTIFHSGKSRGNCLPNTIFGARSNISVGRDFAMHEVRKAHVDYPNVRDEWYICAKMRTRAYQTVKAKY</sequence>
<reference evidence="1 2" key="1">
    <citation type="submission" date="2013-11" db="EMBL/GenBank/DDBJ databases">
        <title>Draft genome of the bovine lungworm Dictyocaulus viviparus.</title>
        <authorList>
            <person name="Mitreva M."/>
        </authorList>
    </citation>
    <scope>NUCLEOTIDE SEQUENCE [LARGE SCALE GENOMIC DNA]</scope>
    <source>
        <strain evidence="1 2">HannoverDv2000</strain>
    </source>
</reference>
<dbReference type="EMBL" id="KN716439">
    <property type="protein sequence ID" value="KJH44931.1"/>
    <property type="molecule type" value="Genomic_DNA"/>
</dbReference>
<evidence type="ECO:0000313" key="1">
    <source>
        <dbReference type="EMBL" id="KJH44931.1"/>
    </source>
</evidence>
<evidence type="ECO:0000313" key="2">
    <source>
        <dbReference type="Proteomes" id="UP000053766"/>
    </source>
</evidence>
<gene>
    <name evidence="1" type="ORF">DICVIV_09049</name>
</gene>
<accession>A0A0D8XRB9</accession>
<organism evidence="1 2">
    <name type="scientific">Dictyocaulus viviparus</name>
    <name type="common">Bovine lungworm</name>
    <dbReference type="NCBI Taxonomy" id="29172"/>
    <lineage>
        <taxon>Eukaryota</taxon>
        <taxon>Metazoa</taxon>
        <taxon>Ecdysozoa</taxon>
        <taxon>Nematoda</taxon>
        <taxon>Chromadorea</taxon>
        <taxon>Rhabditida</taxon>
        <taxon>Rhabditina</taxon>
        <taxon>Rhabditomorpha</taxon>
        <taxon>Strongyloidea</taxon>
        <taxon>Metastrongylidae</taxon>
        <taxon>Dictyocaulus</taxon>
    </lineage>
</organism>
<dbReference type="AlphaFoldDB" id="A0A0D8XRB9"/>
<protein>
    <submittedName>
        <fullName evidence="1">Uncharacterized protein</fullName>
    </submittedName>
</protein>
<reference evidence="2" key="2">
    <citation type="journal article" date="2016" name="Sci. Rep.">
        <title>Dictyocaulus viviparus genome, variome and transcriptome elucidate lungworm biology and support future intervention.</title>
        <authorList>
            <person name="McNulty S.N."/>
            <person name="Strube C."/>
            <person name="Rosa B.A."/>
            <person name="Martin J.C."/>
            <person name="Tyagi R."/>
            <person name="Choi Y.J."/>
            <person name="Wang Q."/>
            <person name="Hallsworth Pepin K."/>
            <person name="Zhang X."/>
            <person name="Ozersky P."/>
            <person name="Wilson R.K."/>
            <person name="Sternberg P.W."/>
            <person name="Gasser R.B."/>
            <person name="Mitreva M."/>
        </authorList>
    </citation>
    <scope>NUCLEOTIDE SEQUENCE [LARGE SCALE GENOMIC DNA]</scope>
    <source>
        <strain evidence="2">HannoverDv2000</strain>
    </source>
</reference>
<proteinExistence type="predicted"/>
<keyword evidence="2" id="KW-1185">Reference proteome</keyword>
<name>A0A0D8XRB9_DICVI</name>